<keyword evidence="4" id="KW-1133">Transmembrane helix</keyword>
<dbReference type="Pfam" id="PF00535">
    <property type="entry name" value="Glycos_transf_2"/>
    <property type="match status" value="1"/>
</dbReference>
<dbReference type="AlphaFoldDB" id="W0F520"/>
<evidence type="ECO:0000259" key="5">
    <source>
        <dbReference type="Pfam" id="PF00535"/>
    </source>
</evidence>
<feature type="transmembrane region" description="Helical" evidence="4">
    <location>
        <begin position="287"/>
        <end position="307"/>
    </location>
</feature>
<keyword evidence="7" id="KW-1185">Reference proteome</keyword>
<dbReference type="eggNOG" id="COG1215">
    <property type="taxonomic scope" value="Bacteria"/>
</dbReference>
<sequence length="380" mass="43236">MWLIGITAFLFLAYAILILFYTRSWKQIPLQVLTKTAPGTPPTFSIIIPARNEEQHIIRLLTSIKEQTYSSAHFEVIVADDHSDDSTAALVEAFITNGEGRPPIRLLSLKNDAINSYKKKAIETGIAAAINEWIICTDADCIVPAQWLQSFAETIKKTDPVFIAAPVAFLEEGSLVNLFQDLDFLTLQGITGASVYKNVHTMCNGANLAYQRKVFYEVEGFKGIDTIASGDDMLLMHKIWKCYPKKIQYLKSKEAIVRTEAAANWKAFINQRIRWASKATSYDDKRIFSVLILVYLFNFSFLVLLIAGFFNKIYFYAFLAGWLLKTIVELPFITSVASFFNKQQRLIFFFIFQPLHIAYTILAGFLGSFGKYEWKGRRVK</sequence>
<dbReference type="Gene3D" id="3.90.550.10">
    <property type="entry name" value="Spore Coat Polysaccharide Biosynthesis Protein SpsA, Chain A"/>
    <property type="match status" value="1"/>
</dbReference>
<evidence type="ECO:0000256" key="2">
    <source>
        <dbReference type="ARBA" id="ARBA00022676"/>
    </source>
</evidence>
<dbReference type="STRING" id="929713.NIASO_17145"/>
<dbReference type="EMBL" id="CP007035">
    <property type="protein sequence ID" value="AHF16426.1"/>
    <property type="molecule type" value="Genomic_DNA"/>
</dbReference>
<organism evidence="6 7">
    <name type="scientific">Niabella soli DSM 19437</name>
    <dbReference type="NCBI Taxonomy" id="929713"/>
    <lineage>
        <taxon>Bacteria</taxon>
        <taxon>Pseudomonadati</taxon>
        <taxon>Bacteroidota</taxon>
        <taxon>Chitinophagia</taxon>
        <taxon>Chitinophagales</taxon>
        <taxon>Chitinophagaceae</taxon>
        <taxon>Niabella</taxon>
    </lineage>
</organism>
<dbReference type="PANTHER" id="PTHR43630:SF1">
    <property type="entry name" value="POLY-BETA-1,6-N-ACETYL-D-GLUCOSAMINE SYNTHASE"/>
    <property type="match status" value="1"/>
</dbReference>
<keyword evidence="3" id="KW-0808">Transferase</keyword>
<dbReference type="PANTHER" id="PTHR43630">
    <property type="entry name" value="POLY-BETA-1,6-N-ACETYL-D-GLUCOSAMINE SYNTHASE"/>
    <property type="match status" value="1"/>
</dbReference>
<dbReference type="KEGG" id="nso:NIASO_17145"/>
<evidence type="ECO:0000313" key="7">
    <source>
        <dbReference type="Proteomes" id="UP000003586"/>
    </source>
</evidence>
<keyword evidence="2" id="KW-0328">Glycosyltransferase</keyword>
<dbReference type="RefSeq" id="WP_025299056.1">
    <property type="nucleotide sequence ID" value="NZ_CP007035.1"/>
</dbReference>
<evidence type="ECO:0000256" key="1">
    <source>
        <dbReference type="ARBA" id="ARBA00006739"/>
    </source>
</evidence>
<dbReference type="Proteomes" id="UP000003586">
    <property type="component" value="Chromosome"/>
</dbReference>
<dbReference type="InterPro" id="IPR029044">
    <property type="entry name" value="Nucleotide-diphossugar_trans"/>
</dbReference>
<comment type="similarity">
    <text evidence="1">Belongs to the glycosyltransferase 2 family.</text>
</comment>
<feature type="domain" description="Glycosyltransferase 2-like" evidence="5">
    <location>
        <begin position="45"/>
        <end position="217"/>
    </location>
</feature>
<gene>
    <name evidence="6" type="ORF">NIASO_17145</name>
</gene>
<keyword evidence="4" id="KW-0472">Membrane</keyword>
<evidence type="ECO:0000256" key="3">
    <source>
        <dbReference type="ARBA" id="ARBA00022679"/>
    </source>
</evidence>
<name>W0F520_9BACT</name>
<dbReference type="HOGENOM" id="CLU_055604_1_0_10"/>
<feature type="transmembrane region" description="Helical" evidence="4">
    <location>
        <begin position="346"/>
        <end position="370"/>
    </location>
</feature>
<feature type="transmembrane region" description="Helical" evidence="4">
    <location>
        <begin position="313"/>
        <end position="334"/>
    </location>
</feature>
<feature type="transmembrane region" description="Helical" evidence="4">
    <location>
        <begin position="6"/>
        <end position="22"/>
    </location>
</feature>
<dbReference type="OrthoDB" id="9805625at2"/>
<reference evidence="6 7" key="1">
    <citation type="submission" date="2013-12" db="EMBL/GenBank/DDBJ databases">
        <authorList>
            <consortium name="DOE Joint Genome Institute"/>
            <person name="Eisen J."/>
            <person name="Huntemann M."/>
            <person name="Han J."/>
            <person name="Chen A."/>
            <person name="Kyrpides N."/>
            <person name="Mavromatis K."/>
            <person name="Markowitz V."/>
            <person name="Palaniappan K."/>
            <person name="Ivanova N."/>
            <person name="Schaumberg A."/>
            <person name="Pati A."/>
            <person name="Liolios K."/>
            <person name="Nordberg H.P."/>
            <person name="Cantor M.N."/>
            <person name="Hua S.X."/>
            <person name="Woyke T."/>
        </authorList>
    </citation>
    <scope>NUCLEOTIDE SEQUENCE [LARGE SCALE GENOMIC DNA]</scope>
    <source>
        <strain evidence="7">DSM 19437</strain>
    </source>
</reference>
<dbReference type="InterPro" id="IPR001173">
    <property type="entry name" value="Glyco_trans_2-like"/>
</dbReference>
<dbReference type="GO" id="GO:0016757">
    <property type="term" value="F:glycosyltransferase activity"/>
    <property type="evidence" value="ECO:0007669"/>
    <property type="project" value="UniProtKB-KW"/>
</dbReference>
<evidence type="ECO:0000313" key="6">
    <source>
        <dbReference type="EMBL" id="AHF16426.1"/>
    </source>
</evidence>
<accession>W0F520</accession>
<evidence type="ECO:0000256" key="4">
    <source>
        <dbReference type="SAM" id="Phobius"/>
    </source>
</evidence>
<dbReference type="SUPFAM" id="SSF53448">
    <property type="entry name" value="Nucleotide-diphospho-sugar transferases"/>
    <property type="match status" value="1"/>
</dbReference>
<protein>
    <submittedName>
        <fullName evidence="6">Beta-lactamase regulatory protein</fullName>
    </submittedName>
</protein>
<keyword evidence="4" id="KW-0812">Transmembrane</keyword>
<proteinExistence type="inferred from homology"/>